<keyword evidence="1" id="KW-0489">Methyltransferase</keyword>
<protein>
    <submittedName>
        <fullName evidence="3">Uncharacterized protein</fullName>
    </submittedName>
</protein>
<dbReference type="Gene3D" id="3.40.50.150">
    <property type="entry name" value="Vaccinia Virus protein VP39"/>
    <property type="match status" value="1"/>
</dbReference>
<evidence type="ECO:0000313" key="3">
    <source>
        <dbReference type="EMBL" id="CAD8821050.1"/>
    </source>
</evidence>
<organism evidence="3">
    <name type="scientific">Timspurckia oligopyrenoides</name>
    <dbReference type="NCBI Taxonomy" id="708627"/>
    <lineage>
        <taxon>Eukaryota</taxon>
        <taxon>Rhodophyta</taxon>
        <taxon>Bangiophyceae</taxon>
        <taxon>Porphyridiales</taxon>
        <taxon>Porphyridiaceae</taxon>
        <taxon>Timspurckia</taxon>
    </lineage>
</organism>
<evidence type="ECO:0000256" key="2">
    <source>
        <dbReference type="ARBA" id="ARBA00022679"/>
    </source>
</evidence>
<dbReference type="GO" id="GO:0031167">
    <property type="term" value="P:rRNA methylation"/>
    <property type="evidence" value="ECO:0007669"/>
    <property type="project" value="InterPro"/>
</dbReference>
<dbReference type="InterPro" id="IPR004398">
    <property type="entry name" value="RNA_MeTrfase_RsmD"/>
</dbReference>
<accession>A0A7S1ESE5</accession>
<dbReference type="PANTHER" id="PTHR43542">
    <property type="entry name" value="METHYLTRANSFERASE"/>
    <property type="match status" value="1"/>
</dbReference>
<reference evidence="3" key="1">
    <citation type="submission" date="2021-01" db="EMBL/GenBank/DDBJ databases">
        <authorList>
            <person name="Corre E."/>
            <person name="Pelletier E."/>
            <person name="Niang G."/>
            <person name="Scheremetjew M."/>
            <person name="Finn R."/>
            <person name="Kale V."/>
            <person name="Holt S."/>
            <person name="Cochrane G."/>
            <person name="Meng A."/>
            <person name="Brown T."/>
            <person name="Cohen L."/>
        </authorList>
    </citation>
    <scope>NUCLEOTIDE SEQUENCE</scope>
    <source>
        <strain evidence="3">CCMP3278</strain>
    </source>
</reference>
<keyword evidence="2" id="KW-0808">Transferase</keyword>
<dbReference type="InterPro" id="IPR029063">
    <property type="entry name" value="SAM-dependent_MTases_sf"/>
</dbReference>
<dbReference type="AlphaFoldDB" id="A0A7S1ESE5"/>
<name>A0A7S1ESE5_9RHOD</name>
<sequence length="312" mass="34540">MESSMMCFVGGCEISAVTENRFLKGTSVYTCDAKTEQRGSYSKTICMGKPRYKKVSLDDIPQEAEADWRTGKIDAPRRGVVGAKKANIRTQGRPLQRGVPEKKRNVLRIFGGSAKGRKIISPDVYLRPMMGKVREALFSMLNEFDLLRPENSALDLYSGSGSVCIEALSRGIGSAVFVDFSHSSTQVIDGNLAACGFTERGRSVCAKVEDVLKEPQIHGIRRHFDLVTITPPYEEVDYGELITSIAQSDCVGEGTHVVIEYPVELGTLPSVIMNRLIGMRNRRYGRTVIAIYACQPSTDYEPRSSEFFPDTN</sequence>
<dbReference type="GO" id="GO:0008168">
    <property type="term" value="F:methyltransferase activity"/>
    <property type="evidence" value="ECO:0007669"/>
    <property type="project" value="UniProtKB-KW"/>
</dbReference>
<gene>
    <name evidence="3" type="ORF">TOLI1172_LOCUS5445</name>
</gene>
<dbReference type="PANTHER" id="PTHR43542:SF1">
    <property type="entry name" value="METHYLTRANSFERASE"/>
    <property type="match status" value="1"/>
</dbReference>
<dbReference type="SUPFAM" id="SSF53335">
    <property type="entry name" value="S-adenosyl-L-methionine-dependent methyltransferases"/>
    <property type="match status" value="1"/>
</dbReference>
<dbReference type="EMBL" id="HBFP01007581">
    <property type="protein sequence ID" value="CAD8821050.1"/>
    <property type="molecule type" value="Transcribed_RNA"/>
</dbReference>
<proteinExistence type="predicted"/>
<dbReference type="Pfam" id="PF03602">
    <property type="entry name" value="Cons_hypoth95"/>
    <property type="match status" value="1"/>
</dbReference>
<evidence type="ECO:0000256" key="1">
    <source>
        <dbReference type="ARBA" id="ARBA00022603"/>
    </source>
</evidence>